<dbReference type="Proteomes" id="UP001652623">
    <property type="component" value="Chromosome 6"/>
</dbReference>
<dbReference type="PROSITE" id="PS51154">
    <property type="entry name" value="MACRO"/>
    <property type="match status" value="1"/>
</dbReference>
<dbReference type="GO" id="GO:1990165">
    <property type="term" value="F:single-strand break-containing DNA binding"/>
    <property type="evidence" value="ECO:0007669"/>
    <property type="project" value="TreeGrafter"/>
</dbReference>
<evidence type="ECO:0000313" key="3">
    <source>
        <dbReference type="Proteomes" id="UP001652623"/>
    </source>
</evidence>
<dbReference type="SUPFAM" id="SSF52540">
    <property type="entry name" value="P-loop containing nucleoside triphosphate hydrolases"/>
    <property type="match status" value="1"/>
</dbReference>
<dbReference type="SUPFAM" id="SSF52949">
    <property type="entry name" value="Macro domain-like"/>
    <property type="match status" value="1"/>
</dbReference>
<evidence type="ECO:0000313" key="4">
    <source>
        <dbReference type="RefSeq" id="XP_015897255.1"/>
    </source>
</evidence>
<dbReference type="FunFam" id="3.30.428.10:FF:000004">
    <property type="entry name" value="aprataxin isoform X2"/>
    <property type="match status" value="1"/>
</dbReference>
<dbReference type="Gene3D" id="3.40.220.10">
    <property type="entry name" value="Leucine Aminopeptidase, subunit E, domain 1"/>
    <property type="match status" value="1"/>
</dbReference>
<name>A0A6P4BE28_ZIZJJ</name>
<dbReference type="InterPro" id="IPR002589">
    <property type="entry name" value="Macro_dom"/>
</dbReference>
<dbReference type="Pfam" id="PF11969">
    <property type="entry name" value="DcpS_C"/>
    <property type="match status" value="1"/>
</dbReference>
<feature type="region of interest" description="Disordered" evidence="1">
    <location>
        <begin position="485"/>
        <end position="534"/>
    </location>
</feature>
<dbReference type="SUPFAM" id="SSF54197">
    <property type="entry name" value="HIT-like"/>
    <property type="match status" value="1"/>
</dbReference>
<dbReference type="RefSeq" id="XP_015897255.1">
    <property type="nucleotide sequence ID" value="XM_016041769.4"/>
</dbReference>
<dbReference type="InterPro" id="IPR036265">
    <property type="entry name" value="HIT-like_sf"/>
</dbReference>
<accession>A0A6P4BE28</accession>
<dbReference type="Pfam" id="PF16278">
    <property type="entry name" value="zf-C2HE"/>
    <property type="match status" value="1"/>
</dbReference>
<gene>
    <name evidence="4" type="primary">LOC107430895</name>
</gene>
<dbReference type="PANTHER" id="PTHR12486:SF4">
    <property type="entry name" value="APRATAXIN"/>
    <property type="match status" value="1"/>
</dbReference>
<organism evidence="3 4">
    <name type="scientific">Ziziphus jujuba</name>
    <name type="common">Chinese jujube</name>
    <name type="synonym">Ziziphus sativa</name>
    <dbReference type="NCBI Taxonomy" id="326968"/>
    <lineage>
        <taxon>Eukaryota</taxon>
        <taxon>Viridiplantae</taxon>
        <taxon>Streptophyta</taxon>
        <taxon>Embryophyta</taxon>
        <taxon>Tracheophyta</taxon>
        <taxon>Spermatophyta</taxon>
        <taxon>Magnoliopsida</taxon>
        <taxon>eudicotyledons</taxon>
        <taxon>Gunneridae</taxon>
        <taxon>Pentapetalae</taxon>
        <taxon>rosids</taxon>
        <taxon>fabids</taxon>
        <taxon>Rosales</taxon>
        <taxon>Rhamnaceae</taxon>
        <taxon>Paliureae</taxon>
        <taxon>Ziziphus</taxon>
    </lineage>
</organism>
<keyword evidence="3" id="KW-1185">Reference proteome</keyword>
<dbReference type="InParanoid" id="A0A6P4BE28"/>
<dbReference type="FunFam" id="3.40.50.300:FF:002337">
    <property type="entry name" value="Transcription factor bHLH140"/>
    <property type="match status" value="1"/>
</dbReference>
<dbReference type="PANTHER" id="PTHR12486">
    <property type="entry name" value="APRATAXIN-RELATED"/>
    <property type="match status" value="1"/>
</dbReference>
<feature type="compositionally biased region" description="Basic and acidic residues" evidence="1">
    <location>
        <begin position="490"/>
        <end position="516"/>
    </location>
</feature>
<dbReference type="GO" id="GO:0005634">
    <property type="term" value="C:nucleus"/>
    <property type="evidence" value="ECO:0007669"/>
    <property type="project" value="TreeGrafter"/>
</dbReference>
<dbReference type="AlphaFoldDB" id="A0A6P4BE28"/>
<dbReference type="GO" id="GO:0003697">
    <property type="term" value="F:single-stranded DNA binding"/>
    <property type="evidence" value="ECO:0007669"/>
    <property type="project" value="TreeGrafter"/>
</dbReference>
<dbReference type="GeneID" id="107430895"/>
<dbReference type="Gene3D" id="3.40.50.300">
    <property type="entry name" value="P-loop containing nucleotide triphosphate hydrolases"/>
    <property type="match status" value="1"/>
</dbReference>
<sequence length="760" mass="82834">MSESMEIDDASKPQGEEQKGKPIVVILVGAPGSGKSTFCEQVISLSTRPWVRVCQDTIGNGKAGTKAQCLQSASSALADGKSVFIDRCNLDRAQRAEFVKLGNSQVDVHAVVLDLPAKLCISRSVKRSGHEGNLQGGKAAAVVNRMLQNKELPKLSEGFARITFCHNESDVQGALNTYSALGPLDTLPQGAFGQKNPDAKVQVGITKFFKKTESPANVGPATTNIQESASSKIAEEKDPHLKGPVSFSANTGEKLTEDEDPVMGSVGLDVSMNDAPTLAFPSISTSDFKFNHEKASDIIVEKAEEFVNKIKNARLVLVDLTHRSKILSLVKAKATKKNIDSNRFFTFVGDITQLYSQGGLRCNVIANVANWRLKPGGGGVNAAIFSAAGPALDVATKARAKSLLPGNSLVVPVPSTSPLFSREGVTHVIHVLGPNMNPERPNCLNNDYGTGCKILREAYTSLFESFASIIKSQAKLPKGTIEIPGFKQSEVQDHSDSAPRNSEQKIKRENFHESARSKKCKGSQAEVGSDISDSSAAKVNLSNEKFDGSTKKAWGSWAQALYHIAMHPEKHKDDVLEISDDIVVLNDLYPKGRRHLLVLARHQGLDRLADVRNEHLHLLKTMHAVGLKWAEKFLQEDASLVFRLGYHPDPSMRQLHLHVISQDFDSKHLKHKKHWNSFNTAFFLDSVDLIEEVSSQGKAILKNDENLLSMELRCHRCRSAHPTIPRLKSHIGNCEAPFPANLLQNGRLVCAPSNAAAVDS</sequence>
<evidence type="ECO:0000259" key="2">
    <source>
        <dbReference type="PROSITE" id="PS51154"/>
    </source>
</evidence>
<dbReference type="GO" id="GO:0030983">
    <property type="term" value="F:mismatched DNA binding"/>
    <property type="evidence" value="ECO:0007669"/>
    <property type="project" value="TreeGrafter"/>
</dbReference>
<proteinExistence type="predicted"/>
<dbReference type="KEGG" id="zju:107430895"/>
<feature type="domain" description="Macro" evidence="2">
    <location>
        <begin position="331"/>
        <end position="515"/>
    </location>
</feature>
<reference evidence="4" key="1">
    <citation type="submission" date="2025-08" db="UniProtKB">
        <authorList>
            <consortium name="RefSeq"/>
        </authorList>
    </citation>
    <scope>IDENTIFICATION</scope>
    <source>
        <tissue evidence="4">Seedling</tissue>
    </source>
</reference>
<dbReference type="FunFam" id="3.40.220.10:FF:000020">
    <property type="entry name" value="Transcription factor bHLH140"/>
    <property type="match status" value="1"/>
</dbReference>
<evidence type="ECO:0000256" key="1">
    <source>
        <dbReference type="SAM" id="MobiDB-lite"/>
    </source>
</evidence>
<dbReference type="InterPro" id="IPR027417">
    <property type="entry name" value="P-loop_NTPase"/>
</dbReference>
<feature type="region of interest" description="Disordered" evidence="1">
    <location>
        <begin position="229"/>
        <end position="259"/>
    </location>
</feature>
<dbReference type="InterPro" id="IPR032566">
    <property type="entry name" value="Znf-C2HE"/>
</dbReference>
<dbReference type="Gene3D" id="3.30.428.10">
    <property type="entry name" value="HIT-like"/>
    <property type="match status" value="1"/>
</dbReference>
<dbReference type="GO" id="GO:0000012">
    <property type="term" value="P:single strand break repair"/>
    <property type="evidence" value="ECO:0007669"/>
    <property type="project" value="TreeGrafter"/>
</dbReference>
<protein>
    <submittedName>
        <fullName evidence="4">Transcription factor bHLH140</fullName>
    </submittedName>
</protein>
<dbReference type="GO" id="GO:0033699">
    <property type="term" value="F:DNA 5'-adenosine monophosphate hydrolase activity"/>
    <property type="evidence" value="ECO:0007669"/>
    <property type="project" value="TreeGrafter"/>
</dbReference>
<dbReference type="InterPro" id="IPR043472">
    <property type="entry name" value="Macro_dom-like"/>
</dbReference>
<dbReference type="GO" id="GO:0003725">
    <property type="term" value="F:double-stranded RNA binding"/>
    <property type="evidence" value="ECO:0007669"/>
    <property type="project" value="TreeGrafter"/>
</dbReference>
<dbReference type="Pfam" id="PF13671">
    <property type="entry name" value="AAA_33"/>
    <property type="match status" value="1"/>
</dbReference>